<dbReference type="Gene3D" id="3.30.1240.10">
    <property type="match status" value="1"/>
</dbReference>
<accession>A0ABV7AAE1</accession>
<organism evidence="1 2">
    <name type="scientific">Virgibacillus sediminis</name>
    <dbReference type="NCBI Taxonomy" id="202260"/>
    <lineage>
        <taxon>Bacteria</taxon>
        <taxon>Bacillati</taxon>
        <taxon>Bacillota</taxon>
        <taxon>Bacilli</taxon>
        <taxon>Bacillales</taxon>
        <taxon>Bacillaceae</taxon>
        <taxon>Virgibacillus</taxon>
    </lineage>
</organism>
<dbReference type="PANTHER" id="PTHR10000:SF23">
    <property type="entry name" value="5-AMINO-6-(5-PHOSPHO-D-RIBITYLAMINO)URACIL PHOSPHATASE YITU"/>
    <property type="match status" value="1"/>
</dbReference>
<name>A0ABV7AAE1_9BACI</name>
<protein>
    <submittedName>
        <fullName evidence="1">Cof-type HAD-IIB family hydrolase</fullName>
        <ecNumber evidence="1">3.1.3.-</ecNumber>
    </submittedName>
</protein>
<dbReference type="PANTHER" id="PTHR10000">
    <property type="entry name" value="PHOSPHOSERINE PHOSPHATASE"/>
    <property type="match status" value="1"/>
</dbReference>
<dbReference type="InterPro" id="IPR000150">
    <property type="entry name" value="Cof"/>
</dbReference>
<dbReference type="InterPro" id="IPR023214">
    <property type="entry name" value="HAD_sf"/>
</dbReference>
<dbReference type="InterPro" id="IPR006379">
    <property type="entry name" value="HAD-SF_hydro_IIB"/>
</dbReference>
<comment type="caution">
    <text evidence="1">The sequence shown here is derived from an EMBL/GenBank/DDBJ whole genome shotgun (WGS) entry which is preliminary data.</text>
</comment>
<dbReference type="GO" id="GO:0016787">
    <property type="term" value="F:hydrolase activity"/>
    <property type="evidence" value="ECO:0007669"/>
    <property type="project" value="UniProtKB-KW"/>
</dbReference>
<dbReference type="NCBIfam" id="TIGR01484">
    <property type="entry name" value="HAD-SF-IIB"/>
    <property type="match status" value="1"/>
</dbReference>
<dbReference type="EC" id="3.1.3.-" evidence="1"/>
<dbReference type="InterPro" id="IPR036412">
    <property type="entry name" value="HAD-like_sf"/>
</dbReference>
<dbReference type="EMBL" id="JBHRRZ010000039">
    <property type="protein sequence ID" value="MFC2949941.1"/>
    <property type="molecule type" value="Genomic_DNA"/>
</dbReference>
<dbReference type="NCBIfam" id="TIGR00099">
    <property type="entry name" value="Cof-subfamily"/>
    <property type="match status" value="1"/>
</dbReference>
<evidence type="ECO:0000313" key="1">
    <source>
        <dbReference type="EMBL" id="MFC2949941.1"/>
    </source>
</evidence>
<keyword evidence="1" id="KW-0378">Hydrolase</keyword>
<dbReference type="RefSeq" id="WP_390307902.1">
    <property type="nucleotide sequence ID" value="NZ_JBHRRZ010000039.1"/>
</dbReference>
<dbReference type="Pfam" id="PF08282">
    <property type="entry name" value="Hydrolase_3"/>
    <property type="match status" value="1"/>
</dbReference>
<dbReference type="SFLD" id="SFLDS00003">
    <property type="entry name" value="Haloacid_Dehalogenase"/>
    <property type="match status" value="1"/>
</dbReference>
<keyword evidence="2" id="KW-1185">Reference proteome</keyword>
<gene>
    <name evidence="1" type="ORF">ACFODW_16585</name>
</gene>
<dbReference type="Proteomes" id="UP001595387">
    <property type="component" value="Unassembled WGS sequence"/>
</dbReference>
<dbReference type="CDD" id="cd07516">
    <property type="entry name" value="HAD_Pase"/>
    <property type="match status" value="1"/>
</dbReference>
<proteinExistence type="predicted"/>
<dbReference type="SFLD" id="SFLDG01140">
    <property type="entry name" value="C2.B:_Phosphomannomutase_and_P"/>
    <property type="match status" value="1"/>
</dbReference>
<dbReference type="Gene3D" id="3.40.50.1000">
    <property type="entry name" value="HAD superfamily/HAD-like"/>
    <property type="match status" value="1"/>
</dbReference>
<reference evidence="2" key="1">
    <citation type="journal article" date="2019" name="Int. J. Syst. Evol. Microbiol.">
        <title>The Global Catalogue of Microorganisms (GCM) 10K type strain sequencing project: providing services to taxonomists for standard genome sequencing and annotation.</title>
        <authorList>
            <consortium name="The Broad Institute Genomics Platform"/>
            <consortium name="The Broad Institute Genome Sequencing Center for Infectious Disease"/>
            <person name="Wu L."/>
            <person name="Ma J."/>
        </authorList>
    </citation>
    <scope>NUCLEOTIDE SEQUENCE [LARGE SCALE GENOMIC DNA]</scope>
    <source>
        <strain evidence="2">KCTC 13193</strain>
    </source>
</reference>
<sequence length="277" mass="31541">MENKKHLIALDLDGTLLTDKKEISWHTKEMVLQAMVEGHVVVIATGRPHRASIDYYHNLGLNTPMVNFNGALIHHPKDKKWDALHNPLPLPTAKKIIDACYSLDVKNILAEVRDDVYLDEYDEEIIEIFQNGGQDTPFHIGRVKNQLDTDPTSVLIHPKEDHIHTLRNHLDDYHAEFIEHRKWGAPWNIIEIVKKGINKAVGLQKIAHYFNIPKERIIAFGDEDNDLEMIDYAGVGVAMGNAIPELKTVSKHVTKTNEEDGIGLFLEDYLNLNKKSV</sequence>
<dbReference type="SUPFAM" id="SSF56784">
    <property type="entry name" value="HAD-like"/>
    <property type="match status" value="1"/>
</dbReference>
<dbReference type="PROSITE" id="PS01228">
    <property type="entry name" value="COF_1"/>
    <property type="match status" value="1"/>
</dbReference>
<evidence type="ECO:0000313" key="2">
    <source>
        <dbReference type="Proteomes" id="UP001595387"/>
    </source>
</evidence>